<keyword evidence="3" id="KW-1185">Reference proteome</keyword>
<dbReference type="InterPro" id="IPR017517">
    <property type="entry name" value="Maleyloyr_isom"/>
</dbReference>
<evidence type="ECO:0000313" key="3">
    <source>
        <dbReference type="Proteomes" id="UP000774570"/>
    </source>
</evidence>
<organism evidence="2 3">
    <name type="scientific">Actinomadura parmotrematis</name>
    <dbReference type="NCBI Taxonomy" id="2864039"/>
    <lineage>
        <taxon>Bacteria</taxon>
        <taxon>Bacillati</taxon>
        <taxon>Actinomycetota</taxon>
        <taxon>Actinomycetes</taxon>
        <taxon>Streptosporangiales</taxon>
        <taxon>Thermomonosporaceae</taxon>
        <taxon>Actinomadura</taxon>
    </lineage>
</organism>
<evidence type="ECO:0000259" key="1">
    <source>
        <dbReference type="Pfam" id="PF11716"/>
    </source>
</evidence>
<dbReference type="InterPro" id="IPR034660">
    <property type="entry name" value="DinB/YfiT-like"/>
</dbReference>
<reference evidence="2 3" key="1">
    <citation type="submission" date="2021-07" db="EMBL/GenBank/DDBJ databases">
        <title>Actinomadura sp. PM05-2 isolated from lichen.</title>
        <authorList>
            <person name="Somphong A."/>
            <person name="Phongsopitanun W."/>
            <person name="Tanasupawat S."/>
            <person name="Peongsungnone V."/>
        </authorList>
    </citation>
    <scope>NUCLEOTIDE SEQUENCE [LARGE SCALE GENOMIC DNA]</scope>
    <source>
        <strain evidence="2 3">PM05-2</strain>
    </source>
</reference>
<dbReference type="Proteomes" id="UP000774570">
    <property type="component" value="Unassembled WGS sequence"/>
</dbReference>
<dbReference type="Pfam" id="PF11716">
    <property type="entry name" value="MDMPI_N"/>
    <property type="match status" value="1"/>
</dbReference>
<dbReference type="EMBL" id="JAIBOA010000010">
    <property type="protein sequence ID" value="MBW8484117.1"/>
    <property type="molecule type" value="Genomic_DNA"/>
</dbReference>
<feature type="domain" description="Mycothiol-dependent maleylpyruvate isomerase metal-binding" evidence="1">
    <location>
        <begin position="14"/>
        <end position="148"/>
    </location>
</feature>
<accession>A0ABS7FUM3</accession>
<name>A0ABS7FUM3_9ACTN</name>
<protein>
    <submittedName>
        <fullName evidence="2">Maleylpyruvate isomerase family mycothiol-dependent enzyme</fullName>
    </submittedName>
</protein>
<proteinExistence type="predicted"/>
<sequence>MARTLADALGWAEEGTRGFLDAAAGLTEQDYDAPSLLPGWTRRHLVGHVAANADALGNLVRWAATGEPTPMYASPEERAAGIERGARLSAAELAAWLERSAATLRAGMDGLSEERWRAEVLTAQGRAVPAAEIPWMRSREIFIHAVDLDRGVTFADLPPAFLDALVADIAAKRGLDAAKLPPGPRAEVAAWLAGRPHTLTDAPALGPWL</sequence>
<gene>
    <name evidence="2" type="ORF">K1Y72_17160</name>
</gene>
<dbReference type="NCBIfam" id="TIGR03083">
    <property type="entry name" value="maleylpyruvate isomerase family mycothiol-dependent enzyme"/>
    <property type="match status" value="1"/>
</dbReference>
<dbReference type="RefSeq" id="WP_220167351.1">
    <property type="nucleotide sequence ID" value="NZ_JAIBOA010000010.1"/>
</dbReference>
<dbReference type="SUPFAM" id="SSF109854">
    <property type="entry name" value="DinB/YfiT-like putative metalloenzymes"/>
    <property type="match status" value="1"/>
</dbReference>
<dbReference type="InterPro" id="IPR024344">
    <property type="entry name" value="MDMPI_metal-binding"/>
</dbReference>
<keyword evidence="2" id="KW-0413">Isomerase</keyword>
<comment type="caution">
    <text evidence="2">The sequence shown here is derived from an EMBL/GenBank/DDBJ whole genome shotgun (WGS) entry which is preliminary data.</text>
</comment>
<dbReference type="Gene3D" id="1.20.120.450">
    <property type="entry name" value="dinb family like domain"/>
    <property type="match status" value="1"/>
</dbReference>
<evidence type="ECO:0000313" key="2">
    <source>
        <dbReference type="EMBL" id="MBW8484117.1"/>
    </source>
</evidence>
<dbReference type="GO" id="GO:0016853">
    <property type="term" value="F:isomerase activity"/>
    <property type="evidence" value="ECO:0007669"/>
    <property type="project" value="UniProtKB-KW"/>
</dbReference>